<feature type="transmembrane region" description="Helical" evidence="2">
    <location>
        <begin position="494"/>
        <end position="511"/>
    </location>
</feature>
<dbReference type="InterPro" id="IPR011009">
    <property type="entry name" value="Kinase-like_dom_sf"/>
</dbReference>
<evidence type="ECO:0000313" key="5">
    <source>
        <dbReference type="Proteomes" id="UP000270299"/>
    </source>
</evidence>
<dbReference type="Proteomes" id="UP000270299">
    <property type="component" value="Unassembled WGS sequence"/>
</dbReference>
<protein>
    <submittedName>
        <fullName evidence="4">AarF/ABC1/UbiB kinase family protein</fullName>
    </submittedName>
</protein>
<dbReference type="PANTHER" id="PTHR10566">
    <property type="entry name" value="CHAPERONE-ACTIVITY OF BC1 COMPLEX CABC1 -RELATED"/>
    <property type="match status" value="1"/>
</dbReference>
<gene>
    <name evidence="4" type="ORF">D9V29_08510</name>
</gene>
<keyword evidence="5" id="KW-1185">Reference proteome</keyword>
<dbReference type="Pfam" id="PF03109">
    <property type="entry name" value="ABC1"/>
    <property type="match status" value="1"/>
</dbReference>
<dbReference type="PANTHER" id="PTHR10566:SF113">
    <property type="entry name" value="PROTEIN ACTIVITY OF BC1 COMPLEX KINASE 7, CHLOROPLASTIC"/>
    <property type="match status" value="1"/>
</dbReference>
<proteinExistence type="inferred from homology"/>
<evidence type="ECO:0000313" key="4">
    <source>
        <dbReference type="EMBL" id="RLP71384.1"/>
    </source>
</evidence>
<sequence length="548" mass="60477">MNNHRSRYEYIAETLARHGLGFLAGWTGLDRFVPFHHGAFGHERREEPYRTAEHLRLALEELGPTFIKLGQLLSTRPDLVPPEYAEELAKLQDSAPPVPLEDIREAIRQELGAEPEQLFAEFDPEPLAAASIGQAHTAMLSDGTAVVVKVRRPGVVAQIEEDLDILQNLAVRAARRWELASDYDLPGIAQEFAASIRAEVDYLREGRTAERFAANFAGTDVTIPRIFWDTSTSRVLTMERMRGIKIDDLAALDRAGIDRKVLAQRGADVVLKMIFDDRFFHADPHPGNMFVQSDATIALIDFGMIGEVGEELQEQLTDFLIAFTRGDADGLGAALVGLSVRKELVDRERLRASLTTFVSLYHGRSLGEISMGQLMTQLLNVLREQHLQLPAQVAALFKVLIMIEGIGVRLDPDFDLVEALTPYSKRLLQQRLSLLEVAKRLAGASADAGELLVELPGRLRRLLAGMDSTGIQVHLRAAELEPLVGRTERIGNRLVAGMVAAALINGVGGLVAGDRRWRSWENAMIGVGVSVAGALSGYLLWTARRRRG</sequence>
<keyword evidence="4" id="KW-0418">Kinase</keyword>
<dbReference type="EMBL" id="RCUV01000008">
    <property type="protein sequence ID" value="RLP71384.1"/>
    <property type="molecule type" value="Genomic_DNA"/>
</dbReference>
<evidence type="ECO:0000256" key="2">
    <source>
        <dbReference type="SAM" id="Phobius"/>
    </source>
</evidence>
<dbReference type="SUPFAM" id="SSF56112">
    <property type="entry name" value="Protein kinase-like (PK-like)"/>
    <property type="match status" value="1"/>
</dbReference>
<feature type="domain" description="ABC1 atypical kinase-like" evidence="3">
    <location>
        <begin position="90"/>
        <end position="331"/>
    </location>
</feature>
<accession>A0A3L6ZU19</accession>
<dbReference type="OrthoDB" id="9795390at2"/>
<evidence type="ECO:0000259" key="3">
    <source>
        <dbReference type="Pfam" id="PF03109"/>
    </source>
</evidence>
<comment type="similarity">
    <text evidence="1">Belongs to the protein kinase superfamily. ADCK protein kinase family.</text>
</comment>
<comment type="caution">
    <text evidence="4">The sequence shown here is derived from an EMBL/GenBank/DDBJ whole genome shotgun (WGS) entry which is preliminary data.</text>
</comment>
<dbReference type="InterPro" id="IPR050154">
    <property type="entry name" value="UbiB_kinase"/>
</dbReference>
<organism evidence="4 5">
    <name type="scientific">Mycetocola manganoxydans</name>
    <dbReference type="NCBI Taxonomy" id="699879"/>
    <lineage>
        <taxon>Bacteria</taxon>
        <taxon>Bacillati</taxon>
        <taxon>Actinomycetota</taxon>
        <taxon>Actinomycetes</taxon>
        <taxon>Micrococcales</taxon>
        <taxon>Microbacteriaceae</taxon>
        <taxon>Mycetocola</taxon>
    </lineage>
</organism>
<feature type="transmembrane region" description="Helical" evidence="2">
    <location>
        <begin position="523"/>
        <end position="541"/>
    </location>
</feature>
<evidence type="ECO:0000256" key="1">
    <source>
        <dbReference type="ARBA" id="ARBA00009670"/>
    </source>
</evidence>
<keyword evidence="2" id="KW-0472">Membrane</keyword>
<dbReference type="CDD" id="cd05121">
    <property type="entry name" value="ABC1_ADCK3-like"/>
    <property type="match status" value="1"/>
</dbReference>
<keyword evidence="2" id="KW-1133">Transmembrane helix</keyword>
<keyword evidence="4" id="KW-0808">Transferase</keyword>
<dbReference type="InterPro" id="IPR004147">
    <property type="entry name" value="ABC1_dom"/>
</dbReference>
<dbReference type="AlphaFoldDB" id="A0A3L6ZU19"/>
<keyword evidence="2" id="KW-0812">Transmembrane</keyword>
<name>A0A3L6ZU19_9MICO</name>
<reference evidence="4 5" key="1">
    <citation type="submission" date="2018-10" db="EMBL/GenBank/DDBJ databases">
        <authorList>
            <person name="Li J."/>
        </authorList>
    </citation>
    <scope>NUCLEOTIDE SEQUENCE [LARGE SCALE GENOMIC DNA]</scope>
    <source>
        <strain evidence="4 5">CCTCC AB209002</strain>
    </source>
</reference>
<dbReference type="GO" id="GO:0016301">
    <property type="term" value="F:kinase activity"/>
    <property type="evidence" value="ECO:0007669"/>
    <property type="project" value="UniProtKB-KW"/>
</dbReference>
<dbReference type="RefSeq" id="WP_121672900.1">
    <property type="nucleotide sequence ID" value="NZ_BMXM01000004.1"/>
</dbReference>